<dbReference type="Gene3D" id="2.10.109.10">
    <property type="entry name" value="Umud Fragment, subunit A"/>
    <property type="match status" value="2"/>
</dbReference>
<name>A0ABU7RFQ4_9BACT</name>
<gene>
    <name evidence="8" type="primary">lepB</name>
    <name evidence="8" type="ORF">V2H41_06110</name>
</gene>
<keyword evidence="6" id="KW-0645">Protease</keyword>
<feature type="transmembrane region" description="Helical" evidence="6">
    <location>
        <begin position="88"/>
        <end position="106"/>
    </location>
</feature>
<evidence type="ECO:0000259" key="7">
    <source>
        <dbReference type="Pfam" id="PF10502"/>
    </source>
</evidence>
<dbReference type="InterPro" id="IPR000223">
    <property type="entry name" value="Pept_S26A_signal_pept_1"/>
</dbReference>
<keyword evidence="9" id="KW-1185">Reference proteome</keyword>
<dbReference type="InterPro" id="IPR043739">
    <property type="entry name" value="DUF5684"/>
</dbReference>
<dbReference type="SUPFAM" id="SSF51306">
    <property type="entry name" value="LexA/Signal peptidase"/>
    <property type="match status" value="2"/>
</dbReference>
<sequence>MPVNHLLVIYLISLLLVLLPSFGLAKLFKQAGRESWKAYIPFYNTWIMQDIAQRPKHWVFWQLIPVVGWFITPGIFIEFAKVFCRFSFLDHTAAALVPFFYFPWLAKNKDARFIGPEGVKKHRKPGWREWVDAAIFAIVAATLIRTFVFEAYTIPSSSMEKTLLVKDFLFVSKLSYGPRIPNTPLSVPFVHNYLPFTNGKSYSTLIQLPYIRWFASPVKRNDCVVFNFPAGDSVIHRPEFESANPYYDIKRRAAAGSQEDQYILNNPETFPVVSHPPDKTDNYIKRCVAVAGDTLQIVDGIVYINNKPGYVSPTSATYYYFRTKNNVIIDEDFLREAGIALNMESGMPDFSPLGNNIYHINLTLDELEILKKLPAVDAASITKERIPTNAEPERLFPYYDKAHEWSVDDYGPIWVPKKGSTITLTPENYPIYERVIRSYEGNTLEVKDGKYYINGQATNQYTFKMDYYWMMGDNRHKSQDSRFWGFVPESAVVGKAWMIWFSYDKGPRWKRLFKIIK</sequence>
<dbReference type="NCBIfam" id="TIGR02227">
    <property type="entry name" value="sigpep_I_bact"/>
    <property type="match status" value="1"/>
</dbReference>
<comment type="similarity">
    <text evidence="2 6">Belongs to the peptidase S26 family.</text>
</comment>
<feature type="transmembrane region" description="Helical" evidence="6">
    <location>
        <begin position="130"/>
        <end position="149"/>
    </location>
</feature>
<dbReference type="Pfam" id="PF18936">
    <property type="entry name" value="DUF5684"/>
    <property type="match status" value="1"/>
</dbReference>
<feature type="domain" description="Peptidase S26" evidence="7">
    <location>
        <begin position="127"/>
        <end position="309"/>
    </location>
</feature>
<dbReference type="Proteomes" id="UP001357452">
    <property type="component" value="Unassembled WGS sequence"/>
</dbReference>
<comment type="catalytic activity">
    <reaction evidence="1 6">
        <text>Cleavage of hydrophobic, N-terminal signal or leader sequences from secreted and periplasmic proteins.</text>
        <dbReference type="EC" id="3.4.21.89"/>
    </reaction>
</comment>
<evidence type="ECO:0000256" key="3">
    <source>
        <dbReference type="ARBA" id="ARBA00013208"/>
    </source>
</evidence>
<accession>A0ABU7RFQ4</accession>
<comment type="caution">
    <text evidence="6">Lacks conserved residue(s) required for the propagation of feature annotation.</text>
</comment>
<dbReference type="InterPro" id="IPR036286">
    <property type="entry name" value="LexA/Signal_pep-like_sf"/>
</dbReference>
<keyword evidence="6" id="KW-1133">Transmembrane helix</keyword>
<evidence type="ECO:0000256" key="6">
    <source>
        <dbReference type="RuleBase" id="RU362042"/>
    </source>
</evidence>
<evidence type="ECO:0000256" key="5">
    <source>
        <dbReference type="ARBA" id="ARBA00022801"/>
    </source>
</evidence>
<dbReference type="EMBL" id="JAZGLY010000003">
    <property type="protein sequence ID" value="MEE6186844.1"/>
    <property type="molecule type" value="Genomic_DNA"/>
</dbReference>
<organism evidence="8 9">
    <name type="scientific">Niabella digestorum</name>
    <dbReference type="NCBI Taxonomy" id="3117701"/>
    <lineage>
        <taxon>Bacteria</taxon>
        <taxon>Pseudomonadati</taxon>
        <taxon>Bacteroidota</taxon>
        <taxon>Chitinophagia</taxon>
        <taxon>Chitinophagales</taxon>
        <taxon>Chitinophagaceae</taxon>
        <taxon>Niabella</taxon>
    </lineage>
</organism>
<dbReference type="PANTHER" id="PTHR43390">
    <property type="entry name" value="SIGNAL PEPTIDASE I"/>
    <property type="match status" value="1"/>
</dbReference>
<evidence type="ECO:0000313" key="8">
    <source>
        <dbReference type="EMBL" id="MEE6186844.1"/>
    </source>
</evidence>
<dbReference type="PROSITE" id="PS00761">
    <property type="entry name" value="SPASE_I_3"/>
    <property type="match status" value="1"/>
</dbReference>
<keyword evidence="6" id="KW-0472">Membrane</keyword>
<feature type="transmembrane region" description="Helical" evidence="6">
    <location>
        <begin position="6"/>
        <end position="28"/>
    </location>
</feature>
<keyword evidence="6" id="KW-0812">Transmembrane</keyword>
<dbReference type="EC" id="3.4.21.89" evidence="3 6"/>
<feature type="domain" description="Peptidase S26" evidence="7">
    <location>
        <begin position="465"/>
        <end position="501"/>
    </location>
</feature>
<comment type="caution">
    <text evidence="8">The sequence shown here is derived from an EMBL/GenBank/DDBJ whole genome shotgun (WGS) entry which is preliminary data.</text>
</comment>
<dbReference type="PRINTS" id="PR00727">
    <property type="entry name" value="LEADERPTASE"/>
</dbReference>
<evidence type="ECO:0000256" key="4">
    <source>
        <dbReference type="ARBA" id="ARBA00019232"/>
    </source>
</evidence>
<comment type="subcellular location">
    <subcellularLocation>
        <location evidence="6">Membrane</location>
        <topology evidence="6">Single-pass type II membrane protein</topology>
    </subcellularLocation>
</comment>
<dbReference type="InterPro" id="IPR019758">
    <property type="entry name" value="Pept_S26A_signal_pept_1_CS"/>
</dbReference>
<dbReference type="InterPro" id="IPR019533">
    <property type="entry name" value="Peptidase_S26"/>
</dbReference>
<dbReference type="PANTHER" id="PTHR43390:SF1">
    <property type="entry name" value="CHLOROPLAST PROCESSING PEPTIDASE"/>
    <property type="match status" value="1"/>
</dbReference>
<dbReference type="CDD" id="cd06530">
    <property type="entry name" value="S26_SPase_I"/>
    <property type="match status" value="2"/>
</dbReference>
<dbReference type="Pfam" id="PF10502">
    <property type="entry name" value="Peptidase_S26"/>
    <property type="match status" value="2"/>
</dbReference>
<evidence type="ECO:0000256" key="2">
    <source>
        <dbReference type="ARBA" id="ARBA00009370"/>
    </source>
</evidence>
<reference evidence="8 9" key="1">
    <citation type="submission" date="2024-01" db="EMBL/GenBank/DDBJ databases">
        <title>Niabella digestum sp. nov., isolated from waste digestion system.</title>
        <authorList>
            <person name="Zhang L."/>
        </authorList>
    </citation>
    <scope>NUCLEOTIDE SEQUENCE [LARGE SCALE GENOMIC DNA]</scope>
    <source>
        <strain evidence="8 9">A18</strain>
    </source>
</reference>
<evidence type="ECO:0000313" key="9">
    <source>
        <dbReference type="Proteomes" id="UP001357452"/>
    </source>
</evidence>
<dbReference type="GO" id="GO:0009003">
    <property type="term" value="F:signal peptidase activity"/>
    <property type="evidence" value="ECO:0007669"/>
    <property type="project" value="UniProtKB-EC"/>
</dbReference>
<proteinExistence type="inferred from homology"/>
<evidence type="ECO:0000256" key="1">
    <source>
        <dbReference type="ARBA" id="ARBA00000677"/>
    </source>
</evidence>
<feature type="transmembrane region" description="Helical" evidence="6">
    <location>
        <begin position="58"/>
        <end position="76"/>
    </location>
</feature>
<keyword evidence="5 6" id="KW-0378">Hydrolase</keyword>
<protein>
    <recommendedName>
        <fullName evidence="4 6">Signal peptidase I</fullName>
        <ecNumber evidence="3 6">3.4.21.89</ecNumber>
    </recommendedName>
</protein>